<dbReference type="AlphaFoldDB" id="A0A7X3LT33"/>
<feature type="chain" id="PRO_5030979377" evidence="1">
    <location>
        <begin position="22"/>
        <end position="123"/>
    </location>
</feature>
<gene>
    <name evidence="2" type="ORF">GR183_06685</name>
</gene>
<accession>A0A7X3LT33</accession>
<comment type="caution">
    <text evidence="2">The sequence shown here is derived from an EMBL/GenBank/DDBJ whole genome shotgun (WGS) entry which is preliminary data.</text>
</comment>
<sequence>MGILPVLAGLMALIGAGSAAAGEADIVDAKATRTGEGVWRFDVTVSHADEGWEHYADRFDIIAPDGIVLGERILLHPHVTEQPFTRSLTGVQIPEGVTFVEIRANDKVHGLGGKTLKLDLPHD</sequence>
<reference evidence="2 3" key="1">
    <citation type="submission" date="2019-12" db="EMBL/GenBank/DDBJ databases">
        <authorList>
            <person name="Li M."/>
        </authorList>
    </citation>
    <scope>NUCLEOTIDE SEQUENCE [LARGE SCALE GENOMIC DNA]</scope>
    <source>
        <strain evidence="2 3">GBMRC 2046</strain>
    </source>
</reference>
<feature type="signal peptide" evidence="1">
    <location>
        <begin position="1"/>
        <end position="21"/>
    </location>
</feature>
<dbReference type="EMBL" id="WUMV01000002">
    <property type="protein sequence ID" value="MXN64586.1"/>
    <property type="molecule type" value="Genomic_DNA"/>
</dbReference>
<evidence type="ECO:0000256" key="1">
    <source>
        <dbReference type="SAM" id="SignalP"/>
    </source>
</evidence>
<evidence type="ECO:0000313" key="2">
    <source>
        <dbReference type="EMBL" id="MXN64586.1"/>
    </source>
</evidence>
<keyword evidence="1" id="KW-0732">Signal</keyword>
<name>A0A7X3LT33_9HYPH</name>
<keyword evidence="3" id="KW-1185">Reference proteome</keyword>
<organism evidence="2 3">
    <name type="scientific">Stappia sediminis</name>
    <dbReference type="NCBI Taxonomy" id="2692190"/>
    <lineage>
        <taxon>Bacteria</taxon>
        <taxon>Pseudomonadati</taxon>
        <taxon>Pseudomonadota</taxon>
        <taxon>Alphaproteobacteria</taxon>
        <taxon>Hyphomicrobiales</taxon>
        <taxon>Stappiaceae</taxon>
        <taxon>Stappia</taxon>
    </lineage>
</organism>
<proteinExistence type="predicted"/>
<dbReference type="Proteomes" id="UP000433101">
    <property type="component" value="Unassembled WGS sequence"/>
</dbReference>
<evidence type="ECO:0000313" key="3">
    <source>
        <dbReference type="Proteomes" id="UP000433101"/>
    </source>
</evidence>
<protein>
    <submittedName>
        <fullName evidence="2">Uncharacterized protein</fullName>
    </submittedName>
</protein>